<organism evidence="5 6">
    <name type="scientific">Salibacterium lacus</name>
    <dbReference type="NCBI Taxonomy" id="1898109"/>
    <lineage>
        <taxon>Bacteria</taxon>
        <taxon>Bacillati</taxon>
        <taxon>Bacillota</taxon>
        <taxon>Bacilli</taxon>
        <taxon>Bacillales</taxon>
        <taxon>Bacillaceae</taxon>
    </lineage>
</organism>
<protein>
    <submittedName>
        <fullName evidence="5">FAD-dependent monooxygenase</fullName>
    </submittedName>
</protein>
<feature type="domain" description="FAD-binding" evidence="4">
    <location>
        <begin position="4"/>
        <end position="339"/>
    </location>
</feature>
<keyword evidence="5" id="KW-0503">Monooxygenase</keyword>
<keyword evidence="5" id="KW-0560">Oxidoreductase</keyword>
<proteinExistence type="predicted"/>
<dbReference type="Gene3D" id="3.40.30.120">
    <property type="match status" value="1"/>
</dbReference>
<evidence type="ECO:0000256" key="2">
    <source>
        <dbReference type="ARBA" id="ARBA00022630"/>
    </source>
</evidence>
<dbReference type="InterPro" id="IPR036188">
    <property type="entry name" value="FAD/NAD-bd_sf"/>
</dbReference>
<evidence type="ECO:0000259" key="4">
    <source>
        <dbReference type="Pfam" id="PF01494"/>
    </source>
</evidence>
<reference evidence="6" key="1">
    <citation type="journal article" date="2019" name="Int. J. Syst. Evol. Microbiol.">
        <title>The Global Catalogue of Microorganisms (GCM) 10K type strain sequencing project: providing services to taxonomists for standard genome sequencing and annotation.</title>
        <authorList>
            <consortium name="The Broad Institute Genomics Platform"/>
            <consortium name="The Broad Institute Genome Sequencing Center for Infectious Disease"/>
            <person name="Wu L."/>
            <person name="Ma J."/>
        </authorList>
    </citation>
    <scope>NUCLEOTIDE SEQUENCE [LARGE SCALE GENOMIC DNA]</scope>
    <source>
        <strain evidence="6">KCTC 33792</strain>
    </source>
</reference>
<comment type="caution">
    <text evidence="5">The sequence shown here is derived from an EMBL/GenBank/DDBJ whole genome shotgun (WGS) entry which is preliminary data.</text>
</comment>
<dbReference type="GO" id="GO:0004497">
    <property type="term" value="F:monooxygenase activity"/>
    <property type="evidence" value="ECO:0007669"/>
    <property type="project" value="UniProtKB-KW"/>
</dbReference>
<sequence>MTPQVLIAGAGPTGLAMALALEKHGISFRIIDQSSGPGKESRAMAVHARSLELYQQLGAARLLIQNGYPLPQLQIYREKQQRAAMDFHEMGRGLSPYPYVLILPQDEHERLLIDKLKEKGIEVEWNTELPSFHQDSGHVDVVMEKKDGTETSRFAYVCGCDGAHSSVRENLGVPFTGSTNDHVFYVADVKSPADVESGQMHLFENTFSLVFPIRTTGSLRLIGLVPKRFLDPQREVDASRLLPFLEKQIGIDVEHVHWFSKYAVHHRISERFRENRVFLAGDAAHIHSPAGAQGMNTGIGDAVNLAWKLAAVVKGNMDASVLDTYDTERRSFAERLVATTDQAFQRIAGDGMTSDFVRNVMIPRVIPWMTKNLPVKRQVFKTVSQIRIHYRNSGLSSGKAGRVQGGDRLPWLPGENGDNFRLLQSADWQLHVYGSASTELRRTAEDLGLPLHEPAWTSAGKEAGIPKHAMFLIRPDGYIALADPEQDTEALRSYLVAWGRADV</sequence>
<dbReference type="InterPro" id="IPR050641">
    <property type="entry name" value="RIFMO-like"/>
</dbReference>
<dbReference type="Proteomes" id="UP001597520">
    <property type="component" value="Unassembled WGS sequence"/>
</dbReference>
<accession>A0ABW5T650</accession>
<evidence type="ECO:0000256" key="3">
    <source>
        <dbReference type="ARBA" id="ARBA00022827"/>
    </source>
</evidence>
<dbReference type="EMBL" id="JBHUML010000005">
    <property type="protein sequence ID" value="MFD2706672.1"/>
    <property type="molecule type" value="Genomic_DNA"/>
</dbReference>
<evidence type="ECO:0000313" key="5">
    <source>
        <dbReference type="EMBL" id="MFD2706672.1"/>
    </source>
</evidence>
<dbReference type="Gene3D" id="3.30.70.2450">
    <property type="match status" value="1"/>
</dbReference>
<gene>
    <name evidence="5" type="ORF">ACFSUB_14495</name>
</gene>
<dbReference type="Gene3D" id="3.50.50.60">
    <property type="entry name" value="FAD/NAD(P)-binding domain"/>
    <property type="match status" value="1"/>
</dbReference>
<evidence type="ECO:0000313" key="6">
    <source>
        <dbReference type="Proteomes" id="UP001597520"/>
    </source>
</evidence>
<dbReference type="SUPFAM" id="SSF51905">
    <property type="entry name" value="FAD/NAD(P)-binding domain"/>
    <property type="match status" value="1"/>
</dbReference>
<evidence type="ECO:0000256" key="1">
    <source>
        <dbReference type="ARBA" id="ARBA00001974"/>
    </source>
</evidence>
<keyword evidence="6" id="KW-1185">Reference proteome</keyword>
<comment type="cofactor">
    <cofactor evidence="1">
        <name>FAD</name>
        <dbReference type="ChEBI" id="CHEBI:57692"/>
    </cofactor>
</comment>
<dbReference type="RefSeq" id="WP_380713973.1">
    <property type="nucleotide sequence ID" value="NZ_JBHUML010000005.1"/>
</dbReference>
<dbReference type="Pfam" id="PF01494">
    <property type="entry name" value="FAD_binding_3"/>
    <property type="match status" value="1"/>
</dbReference>
<dbReference type="PANTHER" id="PTHR43004">
    <property type="entry name" value="TRK SYSTEM POTASSIUM UPTAKE PROTEIN"/>
    <property type="match status" value="1"/>
</dbReference>
<dbReference type="PRINTS" id="PR00420">
    <property type="entry name" value="RNGMNOXGNASE"/>
</dbReference>
<dbReference type="InterPro" id="IPR002938">
    <property type="entry name" value="FAD-bd"/>
</dbReference>
<keyword evidence="2" id="KW-0285">Flavoprotein</keyword>
<dbReference type="PANTHER" id="PTHR43004:SF19">
    <property type="entry name" value="BINDING MONOOXYGENASE, PUTATIVE (JCVI)-RELATED"/>
    <property type="match status" value="1"/>
</dbReference>
<keyword evidence="3" id="KW-0274">FAD</keyword>
<name>A0ABW5T650_9BACI</name>